<dbReference type="VEuPathDB" id="FungiDB:ASPFODRAFT_532511"/>
<evidence type="ECO:0000313" key="1">
    <source>
        <dbReference type="EMBL" id="OJZ88198.1"/>
    </source>
</evidence>
<protein>
    <submittedName>
        <fullName evidence="1">Uncharacterized protein</fullName>
    </submittedName>
</protein>
<gene>
    <name evidence="1" type="ORF">ASPFODRAFT_532511</name>
</gene>
<dbReference type="Proteomes" id="UP000184063">
    <property type="component" value="Unassembled WGS sequence"/>
</dbReference>
<proteinExistence type="predicted"/>
<sequence>MSTTCSCIVLGSLAPIVVTLACACWYRRIVVTASLYLLMVLRTTVIINGGPSTLKLGDFPRIQFLHHPNSRNLRNTLYLSEVICRVHSKLAPLSGIEYFRCE</sequence>
<accession>A0A1M3TMW3</accession>
<reference evidence="2" key="1">
    <citation type="journal article" date="2017" name="Genome Biol.">
        <title>Comparative genomics reveals high biological diversity and specific adaptations in the industrially and medically important fungal genus Aspergillus.</title>
        <authorList>
            <person name="de Vries R.P."/>
            <person name="Riley R."/>
            <person name="Wiebenga A."/>
            <person name="Aguilar-Osorio G."/>
            <person name="Amillis S."/>
            <person name="Uchima C.A."/>
            <person name="Anderluh G."/>
            <person name="Asadollahi M."/>
            <person name="Askin M."/>
            <person name="Barry K."/>
            <person name="Battaglia E."/>
            <person name="Bayram O."/>
            <person name="Benocci T."/>
            <person name="Braus-Stromeyer S.A."/>
            <person name="Caldana C."/>
            <person name="Canovas D."/>
            <person name="Cerqueira G.C."/>
            <person name="Chen F."/>
            <person name="Chen W."/>
            <person name="Choi C."/>
            <person name="Clum A."/>
            <person name="Dos Santos R.A."/>
            <person name="Damasio A.R."/>
            <person name="Diallinas G."/>
            <person name="Emri T."/>
            <person name="Fekete E."/>
            <person name="Flipphi M."/>
            <person name="Freyberg S."/>
            <person name="Gallo A."/>
            <person name="Gournas C."/>
            <person name="Habgood R."/>
            <person name="Hainaut M."/>
            <person name="Harispe M.L."/>
            <person name="Henrissat B."/>
            <person name="Hilden K.S."/>
            <person name="Hope R."/>
            <person name="Hossain A."/>
            <person name="Karabika E."/>
            <person name="Karaffa L."/>
            <person name="Karanyi Z."/>
            <person name="Krasevec N."/>
            <person name="Kuo A."/>
            <person name="Kusch H."/>
            <person name="LaButti K."/>
            <person name="Lagendijk E.L."/>
            <person name="Lapidus A."/>
            <person name="Levasseur A."/>
            <person name="Lindquist E."/>
            <person name="Lipzen A."/>
            <person name="Logrieco A.F."/>
            <person name="MacCabe A."/>
            <person name="Maekelae M.R."/>
            <person name="Malavazi I."/>
            <person name="Melin P."/>
            <person name="Meyer V."/>
            <person name="Mielnichuk N."/>
            <person name="Miskei M."/>
            <person name="Molnar A.P."/>
            <person name="Mule G."/>
            <person name="Ngan C.Y."/>
            <person name="Orejas M."/>
            <person name="Orosz E."/>
            <person name="Ouedraogo J.P."/>
            <person name="Overkamp K.M."/>
            <person name="Park H.-S."/>
            <person name="Perrone G."/>
            <person name="Piumi F."/>
            <person name="Punt P.J."/>
            <person name="Ram A.F."/>
            <person name="Ramon A."/>
            <person name="Rauscher S."/>
            <person name="Record E."/>
            <person name="Riano-Pachon D.M."/>
            <person name="Robert V."/>
            <person name="Roehrig J."/>
            <person name="Ruller R."/>
            <person name="Salamov A."/>
            <person name="Salih N.S."/>
            <person name="Samson R.A."/>
            <person name="Sandor E."/>
            <person name="Sanguinetti M."/>
            <person name="Schuetze T."/>
            <person name="Sepcic K."/>
            <person name="Shelest E."/>
            <person name="Sherlock G."/>
            <person name="Sophianopoulou V."/>
            <person name="Squina F.M."/>
            <person name="Sun H."/>
            <person name="Susca A."/>
            <person name="Todd R.B."/>
            <person name="Tsang A."/>
            <person name="Unkles S.E."/>
            <person name="van de Wiele N."/>
            <person name="van Rossen-Uffink D."/>
            <person name="Oliveira J.V."/>
            <person name="Vesth T.C."/>
            <person name="Visser J."/>
            <person name="Yu J.-H."/>
            <person name="Zhou M."/>
            <person name="Andersen M.R."/>
            <person name="Archer D.B."/>
            <person name="Baker S.E."/>
            <person name="Benoit I."/>
            <person name="Brakhage A.A."/>
            <person name="Braus G.H."/>
            <person name="Fischer R."/>
            <person name="Frisvad J.C."/>
            <person name="Goldman G.H."/>
            <person name="Houbraken J."/>
            <person name="Oakley B."/>
            <person name="Pocsi I."/>
            <person name="Scazzocchio C."/>
            <person name="Seiboth B."/>
            <person name="vanKuyk P.A."/>
            <person name="Wortman J."/>
            <person name="Dyer P.S."/>
            <person name="Grigoriev I.V."/>
        </authorList>
    </citation>
    <scope>NUCLEOTIDE SEQUENCE [LARGE SCALE GENOMIC DNA]</scope>
    <source>
        <strain evidence="2">CBS 106.47</strain>
    </source>
</reference>
<dbReference type="AlphaFoldDB" id="A0A1M3TMW3"/>
<organism evidence="1 2">
    <name type="scientific">Aspergillus luchuensis (strain CBS 106.47)</name>
    <dbReference type="NCBI Taxonomy" id="1137211"/>
    <lineage>
        <taxon>Eukaryota</taxon>
        <taxon>Fungi</taxon>
        <taxon>Dikarya</taxon>
        <taxon>Ascomycota</taxon>
        <taxon>Pezizomycotina</taxon>
        <taxon>Eurotiomycetes</taxon>
        <taxon>Eurotiomycetidae</taxon>
        <taxon>Eurotiales</taxon>
        <taxon>Aspergillaceae</taxon>
        <taxon>Aspergillus</taxon>
        <taxon>Aspergillus subgen. Circumdati</taxon>
    </lineage>
</organism>
<name>A0A1M3TMW3_ASPLC</name>
<dbReference type="EMBL" id="KV878239">
    <property type="protein sequence ID" value="OJZ88198.1"/>
    <property type="molecule type" value="Genomic_DNA"/>
</dbReference>
<evidence type="ECO:0000313" key="2">
    <source>
        <dbReference type="Proteomes" id="UP000184063"/>
    </source>
</evidence>